<protein>
    <submittedName>
        <fullName evidence="2">Uncharacterized protein</fullName>
    </submittedName>
</protein>
<feature type="region of interest" description="Disordered" evidence="1">
    <location>
        <begin position="1"/>
        <end position="34"/>
    </location>
</feature>
<sequence length="283" mass="31210">MRSHGPGSTRRKQLRVAVGGVRRGSSTDPRPRRDPELLGLVADPYLDVTDAHERLVGLAAAFEEREDRRAVFLNIYARMTAAVAEGIDRGDFADPEWVSAYLVEFANLYRQAVYDYEAGNAELVPEAWQLAFDAAARGDGLVVQDAALGVNAHINYDLALTLAAVGTESGRREKYADHHAVTDVISHLLDETQDALAERDAPGLETVDDSLGRLDEWLLVFTIDECRDSAWRTAVALQSQFGPRCRLARWLNDVTARGVARLILSSQANETVHERLRGLEASS</sequence>
<gene>
    <name evidence="2" type="ORF">SAMN04487949_3432</name>
</gene>
<dbReference type="RefSeq" id="WP_089699435.1">
    <property type="nucleotide sequence ID" value="NZ_FNHL01000005.1"/>
</dbReference>
<evidence type="ECO:0000256" key="1">
    <source>
        <dbReference type="SAM" id="MobiDB-lite"/>
    </source>
</evidence>
<organism evidence="2 3">
    <name type="scientific">Halogranum gelatinilyticum</name>
    <dbReference type="NCBI Taxonomy" id="660521"/>
    <lineage>
        <taxon>Archaea</taxon>
        <taxon>Methanobacteriati</taxon>
        <taxon>Methanobacteriota</taxon>
        <taxon>Stenosarchaea group</taxon>
        <taxon>Halobacteria</taxon>
        <taxon>Halobacteriales</taxon>
        <taxon>Haloferacaceae</taxon>
    </lineage>
</organism>
<name>A0A1G9YS08_9EURY</name>
<keyword evidence="3" id="KW-1185">Reference proteome</keyword>
<proteinExistence type="predicted"/>
<dbReference type="InterPro" id="IPR046037">
    <property type="entry name" value="DUF5995"/>
</dbReference>
<evidence type="ECO:0000313" key="3">
    <source>
        <dbReference type="Proteomes" id="UP000199451"/>
    </source>
</evidence>
<accession>A0A1G9YS08</accession>
<dbReference type="AlphaFoldDB" id="A0A1G9YS08"/>
<dbReference type="Proteomes" id="UP000199451">
    <property type="component" value="Unassembled WGS sequence"/>
</dbReference>
<evidence type="ECO:0000313" key="2">
    <source>
        <dbReference type="EMBL" id="SDN11860.1"/>
    </source>
</evidence>
<dbReference type="Pfam" id="PF19458">
    <property type="entry name" value="DUF5995"/>
    <property type="match status" value="1"/>
</dbReference>
<dbReference type="EMBL" id="FNHL01000005">
    <property type="protein sequence ID" value="SDN11860.1"/>
    <property type="molecule type" value="Genomic_DNA"/>
</dbReference>
<reference evidence="3" key="1">
    <citation type="submission" date="2016-10" db="EMBL/GenBank/DDBJ databases">
        <authorList>
            <person name="Varghese N."/>
            <person name="Submissions S."/>
        </authorList>
    </citation>
    <scope>NUCLEOTIDE SEQUENCE [LARGE SCALE GENOMIC DNA]</scope>
    <source>
        <strain evidence="3">CGMCC 1.10119</strain>
    </source>
</reference>
<feature type="compositionally biased region" description="Basic residues" evidence="1">
    <location>
        <begin position="1"/>
        <end position="14"/>
    </location>
</feature>
<dbReference type="OrthoDB" id="340621at2157"/>